<dbReference type="PANTHER" id="PTHR30126:SF91">
    <property type="entry name" value="LYSR FAMILY TRANSCRIPTIONAL REGULATOR"/>
    <property type="match status" value="1"/>
</dbReference>
<sequence length="301" mass="32923">MHFSIDQLLAFHAAAELGSFSAAARRLCKAQSVISTAVANLEADLGVQLFDRAGRYPRLTPAGERLVKDAGRIIGECQHMQALAGELAGGVEPRLTLAIDDDSHLPWLERVLGDFATRFPRVELELLFPLMEDLLEMIGSGRAHLGVGYEQQGLRSAIRSHGLGSVEVALVVAARHPLARQGTVTRTELASTRQIALTARTRQKSSPEIQLSSAIWWVEGDPAVLEMVRQGHGWAIVPLFVANSALERGEVVRLQSDYVAGLPVQRLEVLWHRAHAHRQAGQWLRQALLEHGRDVFGDAGA</sequence>
<protein>
    <submittedName>
        <fullName evidence="6">LysR family transcriptional regulator</fullName>
    </submittedName>
</protein>
<keyword evidence="4" id="KW-0804">Transcription</keyword>
<dbReference type="Pfam" id="PF00126">
    <property type="entry name" value="HTH_1"/>
    <property type="match status" value="1"/>
</dbReference>
<dbReference type="OrthoDB" id="196624at2"/>
<dbReference type="AlphaFoldDB" id="A0A6I3XG42"/>
<dbReference type="InterPro" id="IPR036390">
    <property type="entry name" value="WH_DNA-bd_sf"/>
</dbReference>
<dbReference type="PRINTS" id="PR00039">
    <property type="entry name" value="HTHLYSR"/>
</dbReference>
<dbReference type="SUPFAM" id="SSF53850">
    <property type="entry name" value="Periplasmic binding protein-like II"/>
    <property type="match status" value="1"/>
</dbReference>
<evidence type="ECO:0000259" key="5">
    <source>
        <dbReference type="PROSITE" id="PS50931"/>
    </source>
</evidence>
<dbReference type="GO" id="GO:0000976">
    <property type="term" value="F:transcription cis-regulatory region binding"/>
    <property type="evidence" value="ECO:0007669"/>
    <property type="project" value="TreeGrafter"/>
</dbReference>
<proteinExistence type="inferred from homology"/>
<gene>
    <name evidence="6" type="ORF">GJV26_04250</name>
</gene>
<comment type="similarity">
    <text evidence="1">Belongs to the LysR transcriptional regulatory family.</text>
</comment>
<dbReference type="Pfam" id="PF03466">
    <property type="entry name" value="LysR_substrate"/>
    <property type="match status" value="1"/>
</dbReference>
<dbReference type="Proteomes" id="UP000431684">
    <property type="component" value="Unassembled WGS sequence"/>
</dbReference>
<dbReference type="InterPro" id="IPR000847">
    <property type="entry name" value="LysR_HTH_N"/>
</dbReference>
<evidence type="ECO:0000313" key="7">
    <source>
        <dbReference type="Proteomes" id="UP000431684"/>
    </source>
</evidence>
<dbReference type="GO" id="GO:0003700">
    <property type="term" value="F:DNA-binding transcription factor activity"/>
    <property type="evidence" value="ECO:0007669"/>
    <property type="project" value="InterPro"/>
</dbReference>
<keyword evidence="7" id="KW-1185">Reference proteome</keyword>
<dbReference type="SUPFAM" id="SSF46785">
    <property type="entry name" value="Winged helix' DNA-binding domain"/>
    <property type="match status" value="1"/>
</dbReference>
<dbReference type="CDD" id="cd05466">
    <property type="entry name" value="PBP2_LTTR_substrate"/>
    <property type="match status" value="1"/>
</dbReference>
<dbReference type="PANTHER" id="PTHR30126">
    <property type="entry name" value="HTH-TYPE TRANSCRIPTIONAL REGULATOR"/>
    <property type="match status" value="1"/>
</dbReference>
<feature type="domain" description="HTH lysR-type" evidence="5">
    <location>
        <begin position="3"/>
        <end position="60"/>
    </location>
</feature>
<dbReference type="Gene3D" id="3.40.190.290">
    <property type="match status" value="1"/>
</dbReference>
<accession>A0A6I3XG42</accession>
<dbReference type="PROSITE" id="PS50931">
    <property type="entry name" value="HTH_LYSR"/>
    <property type="match status" value="1"/>
</dbReference>
<evidence type="ECO:0000313" key="6">
    <source>
        <dbReference type="EMBL" id="MUI11698.1"/>
    </source>
</evidence>
<reference evidence="6 7" key="1">
    <citation type="submission" date="2019-11" db="EMBL/GenBank/DDBJ databases">
        <title>Draft Genome Sequences of Six Type Strains of the Genus Massilia.</title>
        <authorList>
            <person name="Miess H."/>
            <person name="Frediansyah A."/>
            <person name="Goeker M."/>
            <person name="Gross H."/>
        </authorList>
    </citation>
    <scope>NUCLEOTIDE SEQUENCE [LARGE SCALE GENOMIC DNA]</scope>
    <source>
        <strain evidence="6 7">DSM 17513</strain>
    </source>
</reference>
<keyword evidence="2" id="KW-0805">Transcription regulation</keyword>
<dbReference type="RefSeq" id="WP_155707735.1">
    <property type="nucleotide sequence ID" value="NZ_BMWU01000003.1"/>
</dbReference>
<comment type="caution">
    <text evidence="6">The sequence shown here is derived from an EMBL/GenBank/DDBJ whole genome shotgun (WGS) entry which is preliminary data.</text>
</comment>
<dbReference type="EMBL" id="WNWM01000002">
    <property type="protein sequence ID" value="MUI11698.1"/>
    <property type="molecule type" value="Genomic_DNA"/>
</dbReference>
<dbReference type="InterPro" id="IPR036388">
    <property type="entry name" value="WH-like_DNA-bd_sf"/>
</dbReference>
<evidence type="ECO:0000256" key="4">
    <source>
        <dbReference type="ARBA" id="ARBA00023163"/>
    </source>
</evidence>
<evidence type="ECO:0000256" key="1">
    <source>
        <dbReference type="ARBA" id="ARBA00009437"/>
    </source>
</evidence>
<evidence type="ECO:0000256" key="3">
    <source>
        <dbReference type="ARBA" id="ARBA00023125"/>
    </source>
</evidence>
<evidence type="ECO:0000256" key="2">
    <source>
        <dbReference type="ARBA" id="ARBA00023015"/>
    </source>
</evidence>
<dbReference type="FunFam" id="1.10.10.10:FF:000001">
    <property type="entry name" value="LysR family transcriptional regulator"/>
    <property type="match status" value="1"/>
</dbReference>
<keyword evidence="3" id="KW-0238">DNA-binding</keyword>
<name>A0A6I3XG42_9BURK</name>
<dbReference type="Gene3D" id="1.10.10.10">
    <property type="entry name" value="Winged helix-like DNA-binding domain superfamily/Winged helix DNA-binding domain"/>
    <property type="match status" value="1"/>
</dbReference>
<dbReference type="InterPro" id="IPR005119">
    <property type="entry name" value="LysR_subst-bd"/>
</dbReference>
<organism evidence="6 7">
    <name type="scientific">Pseudoduganella dura</name>
    <dbReference type="NCBI Taxonomy" id="321982"/>
    <lineage>
        <taxon>Bacteria</taxon>
        <taxon>Pseudomonadati</taxon>
        <taxon>Pseudomonadota</taxon>
        <taxon>Betaproteobacteria</taxon>
        <taxon>Burkholderiales</taxon>
        <taxon>Oxalobacteraceae</taxon>
        <taxon>Telluria group</taxon>
        <taxon>Pseudoduganella</taxon>
    </lineage>
</organism>